<proteinExistence type="predicted"/>
<name>A0A2M7TCC3_9ACTN</name>
<sequence>MVSVDIVAIIITIIGLAAALTARKTWLLVEGDLAESWRWILPSVPIYATSFIVLILHNFLQRYAVSRPVVSLVVNLNLADKQTGFKMQIWEPIILVLKNIQVLSELLFLILVLIGLTRQYRLFKELSSKQ</sequence>
<dbReference type="RefSeq" id="WP_286679145.1">
    <property type="nucleotide sequence ID" value="NZ_MNXI01000131.1"/>
</dbReference>
<feature type="transmembrane region" description="Helical" evidence="1">
    <location>
        <begin position="93"/>
        <end position="116"/>
    </location>
</feature>
<feature type="transmembrane region" description="Helical" evidence="1">
    <location>
        <begin position="39"/>
        <end position="60"/>
    </location>
</feature>
<comment type="caution">
    <text evidence="2">The sequence shown here is derived from an EMBL/GenBank/DDBJ whole genome shotgun (WGS) entry which is preliminary data.</text>
</comment>
<organism evidence="2 3">
    <name type="scientific">Candidatus Aquicultor secundus</name>
    <dbReference type="NCBI Taxonomy" id="1973895"/>
    <lineage>
        <taxon>Bacteria</taxon>
        <taxon>Bacillati</taxon>
        <taxon>Actinomycetota</taxon>
        <taxon>Candidatus Aquicultoria</taxon>
        <taxon>Candidatus Aquicultorales</taxon>
        <taxon>Candidatus Aquicultoraceae</taxon>
        <taxon>Candidatus Aquicultor</taxon>
    </lineage>
</organism>
<keyword evidence="1" id="KW-0472">Membrane</keyword>
<evidence type="ECO:0000313" key="2">
    <source>
        <dbReference type="EMBL" id="PIZ42506.1"/>
    </source>
</evidence>
<keyword evidence="1" id="KW-0812">Transmembrane</keyword>
<reference evidence="3" key="1">
    <citation type="submission" date="2017-09" db="EMBL/GenBank/DDBJ databases">
        <title>Depth-based differentiation of microbial function through sediment-hosted aquifers and enrichment of novel symbionts in the deep terrestrial subsurface.</title>
        <authorList>
            <person name="Probst A.J."/>
            <person name="Ladd B."/>
            <person name="Jarett J.K."/>
            <person name="Geller-Mcgrath D.E."/>
            <person name="Sieber C.M.K."/>
            <person name="Emerson J.B."/>
            <person name="Anantharaman K."/>
            <person name="Thomas B.C."/>
            <person name="Malmstrom R."/>
            <person name="Stieglmeier M."/>
            <person name="Klingl A."/>
            <person name="Woyke T."/>
            <person name="Ryan C.M."/>
            <person name="Banfield J.F."/>
        </authorList>
    </citation>
    <scope>NUCLEOTIDE SEQUENCE [LARGE SCALE GENOMIC DNA]</scope>
</reference>
<feature type="transmembrane region" description="Helical" evidence="1">
    <location>
        <begin position="6"/>
        <end position="27"/>
    </location>
</feature>
<dbReference type="EMBL" id="PFNG01000011">
    <property type="protein sequence ID" value="PIZ42506.1"/>
    <property type="molecule type" value="Genomic_DNA"/>
</dbReference>
<keyword evidence="1" id="KW-1133">Transmembrane helix</keyword>
<evidence type="ECO:0000313" key="3">
    <source>
        <dbReference type="Proteomes" id="UP000230956"/>
    </source>
</evidence>
<protein>
    <submittedName>
        <fullName evidence="2">Uncharacterized protein</fullName>
    </submittedName>
</protein>
<evidence type="ECO:0000256" key="1">
    <source>
        <dbReference type="SAM" id="Phobius"/>
    </source>
</evidence>
<dbReference type="Proteomes" id="UP000230956">
    <property type="component" value="Unassembled WGS sequence"/>
</dbReference>
<gene>
    <name evidence="2" type="ORF">COY37_00330</name>
</gene>
<dbReference type="AlphaFoldDB" id="A0A2M7TCC3"/>
<accession>A0A2M7TCC3</accession>